<dbReference type="EMBL" id="CM047742">
    <property type="protein sequence ID" value="KAJ0035220.1"/>
    <property type="molecule type" value="Genomic_DNA"/>
</dbReference>
<reference evidence="2" key="1">
    <citation type="journal article" date="2023" name="G3 (Bethesda)">
        <title>Genome assembly and association tests identify interacting loci associated with vigor, precocity, and sex in interspecific pistachio rootstocks.</title>
        <authorList>
            <person name="Palmer W."/>
            <person name="Jacygrad E."/>
            <person name="Sagayaradj S."/>
            <person name="Cavanaugh K."/>
            <person name="Han R."/>
            <person name="Bertier L."/>
            <person name="Beede B."/>
            <person name="Kafkas S."/>
            <person name="Golino D."/>
            <person name="Preece J."/>
            <person name="Michelmore R."/>
        </authorList>
    </citation>
    <scope>NUCLEOTIDE SEQUENCE [LARGE SCALE GENOMIC DNA]</scope>
</reference>
<gene>
    <name evidence="1" type="ORF">Pint_25745</name>
</gene>
<protein>
    <submittedName>
        <fullName evidence="1">Uncharacterized protein</fullName>
    </submittedName>
</protein>
<name>A0ACC0YDJ5_9ROSI</name>
<evidence type="ECO:0000313" key="2">
    <source>
        <dbReference type="Proteomes" id="UP001163603"/>
    </source>
</evidence>
<sequence length="286" mass="34007">MMPTGFRFNPTDEELIQILQRKVYGKEMPLHGNFIVERNVYEFDPQDLQWDHTVALLNNERYCYCIRENDSREVSGRGWWRATGHVKTIYANKRVVGYKRPLTFHRFTDDDKKRNKAVKTNWIMHEYSLDSNTTDWRLCKIKYKGKPSVQEELEKNRIKSYKSRNDFEASCSIMGSNKDFVFEQQQQLPKPLQLQNEYEPYFEASNPMEIHDQFGFVGEEQLQSQLLQLDNTYELYLKQNMLLEAIDEKQVEHSKASNDPSFIYGDQLEHSDSSEQLSLSLWSWQN</sequence>
<evidence type="ECO:0000313" key="1">
    <source>
        <dbReference type="EMBL" id="KAJ0035220.1"/>
    </source>
</evidence>
<proteinExistence type="predicted"/>
<comment type="caution">
    <text evidence="1">The sequence shown here is derived from an EMBL/GenBank/DDBJ whole genome shotgun (WGS) entry which is preliminary data.</text>
</comment>
<organism evidence="1 2">
    <name type="scientific">Pistacia integerrima</name>
    <dbReference type="NCBI Taxonomy" id="434235"/>
    <lineage>
        <taxon>Eukaryota</taxon>
        <taxon>Viridiplantae</taxon>
        <taxon>Streptophyta</taxon>
        <taxon>Embryophyta</taxon>
        <taxon>Tracheophyta</taxon>
        <taxon>Spermatophyta</taxon>
        <taxon>Magnoliopsida</taxon>
        <taxon>eudicotyledons</taxon>
        <taxon>Gunneridae</taxon>
        <taxon>Pentapetalae</taxon>
        <taxon>rosids</taxon>
        <taxon>malvids</taxon>
        <taxon>Sapindales</taxon>
        <taxon>Anacardiaceae</taxon>
        <taxon>Pistacia</taxon>
    </lineage>
</organism>
<accession>A0ACC0YDJ5</accession>
<keyword evidence="2" id="KW-1185">Reference proteome</keyword>
<dbReference type="Proteomes" id="UP001163603">
    <property type="component" value="Chromosome 7"/>
</dbReference>